<keyword evidence="3" id="KW-1185">Reference proteome</keyword>
<proteinExistence type="predicted"/>
<dbReference type="InterPro" id="IPR037401">
    <property type="entry name" value="SnoaL-like"/>
</dbReference>
<dbReference type="PANTHER" id="PTHR41252">
    <property type="entry name" value="BLR2505 PROTEIN"/>
    <property type="match status" value="1"/>
</dbReference>
<dbReference type="EMBL" id="MZXV01000040">
    <property type="protein sequence ID" value="PZV36762.1"/>
    <property type="molecule type" value="Genomic_DNA"/>
</dbReference>
<dbReference type="Gene3D" id="3.10.450.50">
    <property type="match status" value="1"/>
</dbReference>
<organism evidence="2 3">
    <name type="scientific">Mesorhizobium kowhaii</name>
    <dbReference type="NCBI Taxonomy" id="1300272"/>
    <lineage>
        <taxon>Bacteria</taxon>
        <taxon>Pseudomonadati</taxon>
        <taxon>Pseudomonadota</taxon>
        <taxon>Alphaproteobacteria</taxon>
        <taxon>Hyphomicrobiales</taxon>
        <taxon>Phyllobacteriaceae</taxon>
        <taxon>Mesorhizobium</taxon>
    </lineage>
</organism>
<protein>
    <recommendedName>
        <fullName evidence="1">SnoaL-like domain-containing protein</fullName>
    </recommendedName>
</protein>
<dbReference type="AlphaFoldDB" id="A0A2W7C137"/>
<dbReference type="PANTHER" id="PTHR41252:SF1">
    <property type="entry name" value="BLR2505 PROTEIN"/>
    <property type="match status" value="1"/>
</dbReference>
<dbReference type="Proteomes" id="UP000248616">
    <property type="component" value="Unassembled WGS sequence"/>
</dbReference>
<gene>
    <name evidence="2" type="ORF">B5V02_18780</name>
</gene>
<sequence length="143" mass="16124">MDQQREEVMADVTPGNQNSDLVRRGYAVFNSGDKDTLTQMIDESCIWHSPGKSSFAGNYKGHEAIFGYFGRLGSETRGTFKSNLLNVTESEDGSVVAVHRDTGERNGKQMDVLCCIVFDIKNGKVMEGREYIYDLYAWDTFWA</sequence>
<evidence type="ECO:0000313" key="2">
    <source>
        <dbReference type="EMBL" id="PZV36762.1"/>
    </source>
</evidence>
<dbReference type="InterPro" id="IPR032710">
    <property type="entry name" value="NTF2-like_dom_sf"/>
</dbReference>
<accession>A0A2W7C137</accession>
<feature type="domain" description="SnoaL-like" evidence="1">
    <location>
        <begin position="22"/>
        <end position="127"/>
    </location>
</feature>
<name>A0A2W7C137_9HYPH</name>
<evidence type="ECO:0000313" key="3">
    <source>
        <dbReference type="Proteomes" id="UP000248616"/>
    </source>
</evidence>
<dbReference type="SUPFAM" id="SSF54427">
    <property type="entry name" value="NTF2-like"/>
    <property type="match status" value="1"/>
</dbReference>
<reference evidence="3" key="1">
    <citation type="submission" date="2017-03" db="EMBL/GenBank/DDBJ databases">
        <authorList>
            <person name="Safronova V.I."/>
            <person name="Sazanova A.L."/>
            <person name="Chirak E.R."/>
        </authorList>
    </citation>
    <scope>NUCLEOTIDE SEQUENCE [LARGE SCALE GENOMIC DNA]</scope>
    <source>
        <strain evidence="3">Ach-343</strain>
    </source>
</reference>
<comment type="caution">
    <text evidence="2">The sequence shown here is derived from an EMBL/GenBank/DDBJ whole genome shotgun (WGS) entry which is preliminary data.</text>
</comment>
<dbReference type="Pfam" id="PF12680">
    <property type="entry name" value="SnoaL_2"/>
    <property type="match status" value="1"/>
</dbReference>
<evidence type="ECO:0000259" key="1">
    <source>
        <dbReference type="Pfam" id="PF12680"/>
    </source>
</evidence>